<dbReference type="InterPro" id="IPR058636">
    <property type="entry name" value="Beta-barrel_YknX"/>
</dbReference>
<dbReference type="SUPFAM" id="SSF111369">
    <property type="entry name" value="HlyD-like secretion proteins"/>
    <property type="match status" value="1"/>
</dbReference>
<dbReference type="Pfam" id="PF25990">
    <property type="entry name" value="Beta-barrel_YknX"/>
    <property type="match status" value="1"/>
</dbReference>
<feature type="signal peptide" evidence="3">
    <location>
        <begin position="1"/>
        <end position="19"/>
    </location>
</feature>
<feature type="chain" id="PRO_5039506306" evidence="3">
    <location>
        <begin position="20"/>
        <end position="338"/>
    </location>
</feature>
<gene>
    <name evidence="6" type="ORF">CLIT_10c04230</name>
</gene>
<evidence type="ECO:0000259" key="4">
    <source>
        <dbReference type="Pfam" id="PF25881"/>
    </source>
</evidence>
<evidence type="ECO:0000313" key="6">
    <source>
        <dbReference type="EMBL" id="KDR95696.1"/>
    </source>
</evidence>
<accession>A0A069RFB8</accession>
<evidence type="ECO:0000313" key="7">
    <source>
        <dbReference type="Proteomes" id="UP000027946"/>
    </source>
</evidence>
<dbReference type="AlphaFoldDB" id="A0A069RFB8"/>
<dbReference type="EMBL" id="JJMM01000010">
    <property type="protein sequence ID" value="KDR95696.1"/>
    <property type="molecule type" value="Genomic_DNA"/>
</dbReference>
<keyword evidence="2" id="KW-0175">Coiled coil</keyword>
<comment type="subcellular location">
    <subcellularLocation>
        <location evidence="1">Cell envelope</location>
    </subcellularLocation>
</comment>
<dbReference type="PANTHER" id="PTHR32347">
    <property type="entry name" value="EFFLUX SYSTEM COMPONENT YKNX-RELATED"/>
    <property type="match status" value="1"/>
</dbReference>
<comment type="caution">
    <text evidence="6">The sequence shown here is derived from an EMBL/GenBank/DDBJ whole genome shotgun (WGS) entry which is preliminary data.</text>
</comment>
<evidence type="ECO:0000259" key="5">
    <source>
        <dbReference type="Pfam" id="PF25990"/>
    </source>
</evidence>
<reference evidence="6 7" key="1">
    <citation type="submission" date="2014-03" db="EMBL/GenBank/DDBJ databases">
        <title>Genome sequence of Clostridium litorale W6, DSM 5388.</title>
        <authorList>
            <person name="Poehlein A."/>
            <person name="Jagirdar A."/>
            <person name="Khonsari B."/>
            <person name="Chibani C.M."/>
            <person name="Gutierrez Gutierrez D.A."/>
            <person name="Davydova E."/>
            <person name="Alghaithi H.S."/>
            <person name="Nair K.P."/>
            <person name="Dhamotharan K."/>
            <person name="Chandran L."/>
            <person name="G W."/>
            <person name="Daniel R."/>
        </authorList>
    </citation>
    <scope>NUCLEOTIDE SEQUENCE [LARGE SCALE GENOMIC DNA]</scope>
    <source>
        <strain evidence="6 7">W6</strain>
    </source>
</reference>
<name>A0A069RFB8_PEPLI</name>
<dbReference type="InterPro" id="IPR050465">
    <property type="entry name" value="UPF0194_transport"/>
</dbReference>
<dbReference type="Gene3D" id="2.40.50.100">
    <property type="match status" value="1"/>
</dbReference>
<dbReference type="Proteomes" id="UP000027946">
    <property type="component" value="Unassembled WGS sequence"/>
</dbReference>
<feature type="domain" description="YbhG-like alpha-helical hairpin" evidence="4">
    <location>
        <begin position="68"/>
        <end position="166"/>
    </location>
</feature>
<dbReference type="eggNOG" id="COG1566">
    <property type="taxonomic scope" value="Bacteria"/>
</dbReference>
<evidence type="ECO:0000256" key="1">
    <source>
        <dbReference type="ARBA" id="ARBA00004196"/>
    </source>
</evidence>
<dbReference type="Gene3D" id="2.40.30.170">
    <property type="match status" value="1"/>
</dbReference>
<dbReference type="Pfam" id="PF25881">
    <property type="entry name" value="HH_YBHG"/>
    <property type="match status" value="1"/>
</dbReference>
<protein>
    <submittedName>
        <fullName evidence="6">Auxiliary transport protein, membrane fusion protein (MFP) family protein</fullName>
    </submittedName>
</protein>
<keyword evidence="3" id="KW-0732">Signal</keyword>
<dbReference type="GO" id="GO:0030313">
    <property type="term" value="C:cell envelope"/>
    <property type="evidence" value="ECO:0007669"/>
    <property type="project" value="UniProtKB-SubCell"/>
</dbReference>
<dbReference type="OrthoDB" id="9778236at2"/>
<dbReference type="PANTHER" id="PTHR32347:SF23">
    <property type="entry name" value="BLL5650 PROTEIN"/>
    <property type="match status" value="1"/>
</dbReference>
<dbReference type="STRING" id="1121324.CLIT_10c04230"/>
<proteinExistence type="predicted"/>
<feature type="domain" description="YknX-like beta-barrel" evidence="5">
    <location>
        <begin position="253"/>
        <end position="327"/>
    </location>
</feature>
<organism evidence="6 7">
    <name type="scientific">Peptoclostridium litorale DSM 5388</name>
    <dbReference type="NCBI Taxonomy" id="1121324"/>
    <lineage>
        <taxon>Bacteria</taxon>
        <taxon>Bacillati</taxon>
        <taxon>Bacillota</taxon>
        <taxon>Clostridia</taxon>
        <taxon>Peptostreptococcales</taxon>
        <taxon>Peptoclostridiaceae</taxon>
        <taxon>Peptoclostridium</taxon>
    </lineage>
</organism>
<dbReference type="InterPro" id="IPR059052">
    <property type="entry name" value="HH_YbhG-like"/>
</dbReference>
<dbReference type="PROSITE" id="PS51257">
    <property type="entry name" value="PROKAR_LIPOPROTEIN"/>
    <property type="match status" value="1"/>
</dbReference>
<evidence type="ECO:0000256" key="3">
    <source>
        <dbReference type="SAM" id="SignalP"/>
    </source>
</evidence>
<evidence type="ECO:0000256" key="2">
    <source>
        <dbReference type="ARBA" id="ARBA00023054"/>
    </source>
</evidence>
<dbReference type="RefSeq" id="WP_052636074.1">
    <property type="nucleotide sequence ID" value="NZ_FSRH01000006.1"/>
</dbReference>
<keyword evidence="7" id="KW-1185">Reference proteome</keyword>
<dbReference type="Gene3D" id="1.20.1600.10">
    <property type="entry name" value="Outer membrane efflux proteins (OEP)"/>
    <property type="match status" value="1"/>
</dbReference>
<sequence length="338" mass="37831">MKKMKLFIALIVFSLILTACTREESTYYTGTVESDRYDVSSEVGGIIKKLYVHEGDSVPKGGKIALIDVTELEIELSRLQSELGSSKSTLEKAKSGFRSEEIDKVRIQIGQQDSIISSKTASYENILENYNRTAELYENGAASKQMLDDARTALDMSKSDLDSASGQREYLSKQLELMVNGPTKEDIQIPEGKYSAMLWSIKNVENKISKRYIYSNSNGIVESLNFLEGEYAPLFSKIASINDISNTWAKIYVEEKNLHNISLGKKVRVMADFLKDKPFEGVVTYVSSEGEFTPKNIESKENKQEIVYEVKVQIKDPDSVLKPGTLVDVYLGDDANGE</sequence>